<dbReference type="eggNOG" id="COG2373">
    <property type="taxonomic scope" value="Bacteria"/>
</dbReference>
<feature type="domain" description="Bacterial Ig-like" evidence="2">
    <location>
        <begin position="40"/>
        <end position="116"/>
    </location>
</feature>
<name>Q218T9_RHOPB</name>
<dbReference type="InterPro" id="IPR013783">
    <property type="entry name" value="Ig-like_fold"/>
</dbReference>
<dbReference type="HOGENOM" id="CLU_1160358_0_0_5"/>
<dbReference type="EMBL" id="CP000301">
    <property type="protein sequence ID" value="ABD87097.1"/>
    <property type="molecule type" value="Genomic_DNA"/>
</dbReference>
<evidence type="ECO:0000256" key="1">
    <source>
        <dbReference type="SAM" id="SignalP"/>
    </source>
</evidence>
<dbReference type="Pfam" id="PF16640">
    <property type="entry name" value="Big_3_5"/>
    <property type="match status" value="2"/>
</dbReference>
<dbReference type="STRING" id="316056.RPC_1535"/>
<dbReference type="RefSeq" id="WP_011472002.1">
    <property type="nucleotide sequence ID" value="NC_007925.1"/>
</dbReference>
<feature type="chain" id="PRO_5004199717" description="Bacterial Ig-like domain-containing protein" evidence="1">
    <location>
        <begin position="28"/>
        <end position="242"/>
    </location>
</feature>
<protein>
    <recommendedName>
        <fullName evidence="2">Bacterial Ig-like domain-containing protein</fullName>
    </recommendedName>
</protein>
<evidence type="ECO:0000313" key="3">
    <source>
        <dbReference type="EMBL" id="ABD87097.1"/>
    </source>
</evidence>
<reference evidence="3" key="1">
    <citation type="submission" date="2006-03" db="EMBL/GenBank/DDBJ databases">
        <title>Complete sequence of Rhodopseudomonas palustris BisB18.</title>
        <authorList>
            <consortium name="US DOE Joint Genome Institute"/>
            <person name="Copeland A."/>
            <person name="Lucas S."/>
            <person name="Lapidus A."/>
            <person name="Barry K."/>
            <person name="Detter J.C."/>
            <person name="Glavina del Rio T."/>
            <person name="Hammon N."/>
            <person name="Israni S."/>
            <person name="Dalin E."/>
            <person name="Tice H."/>
            <person name="Pitluck S."/>
            <person name="Chain P."/>
            <person name="Malfatti S."/>
            <person name="Shin M."/>
            <person name="Vergez L."/>
            <person name="Schmutz J."/>
            <person name="Larimer F."/>
            <person name="Land M."/>
            <person name="Hauser L."/>
            <person name="Pelletier D.A."/>
            <person name="Kyrpides N."/>
            <person name="Anderson I."/>
            <person name="Oda Y."/>
            <person name="Harwood C.S."/>
            <person name="Richardson P."/>
        </authorList>
    </citation>
    <scope>NUCLEOTIDE SEQUENCE [LARGE SCALE GENOMIC DNA]</scope>
    <source>
        <strain evidence="3">BisB18</strain>
    </source>
</reference>
<dbReference type="KEGG" id="rpc:RPC_1535"/>
<organism evidence="3">
    <name type="scientific">Rhodopseudomonas palustris (strain BisB18)</name>
    <dbReference type="NCBI Taxonomy" id="316056"/>
    <lineage>
        <taxon>Bacteria</taxon>
        <taxon>Pseudomonadati</taxon>
        <taxon>Pseudomonadota</taxon>
        <taxon>Alphaproteobacteria</taxon>
        <taxon>Hyphomicrobiales</taxon>
        <taxon>Nitrobacteraceae</taxon>
        <taxon>Rhodopseudomonas</taxon>
    </lineage>
</organism>
<sequence length="242" mass="24890">MRAASRRHCLALLVVPLLLISGAAVNAQSIIIAETTLVTLTSSANPATADEPFTLTAAVTTPQGGGVPGGSIQFIDETTLAVLGWADVASPRIIVRDLPPGRHAIRADYSGSQDYLPLIVQPGQSAPLQLSVLAKPRVLLSSSQNPISPGEVVTLCVTVTGKTAAAKGFVTLRDGDAVLAAHLALDSSGTARFTTSALAPGWRALTASYEGDAEHAPTLSMPLDQSVGVALLRDAQALPRGM</sequence>
<feature type="signal peptide" evidence="1">
    <location>
        <begin position="1"/>
        <end position="27"/>
    </location>
</feature>
<gene>
    <name evidence="3" type="ordered locus">RPC_1535</name>
</gene>
<dbReference type="OrthoDB" id="8264525at2"/>
<evidence type="ECO:0000259" key="2">
    <source>
        <dbReference type="Pfam" id="PF16640"/>
    </source>
</evidence>
<dbReference type="AlphaFoldDB" id="Q218T9"/>
<feature type="domain" description="Bacterial Ig-like" evidence="2">
    <location>
        <begin position="140"/>
        <end position="227"/>
    </location>
</feature>
<dbReference type="InterPro" id="IPR032109">
    <property type="entry name" value="Big_3_5"/>
</dbReference>
<dbReference type="Gene3D" id="2.60.40.10">
    <property type="entry name" value="Immunoglobulins"/>
    <property type="match status" value="2"/>
</dbReference>
<keyword evidence="1" id="KW-0732">Signal</keyword>
<accession>Q218T9</accession>
<proteinExistence type="predicted"/>